<name>A0A8J3KKV8_9ACTN</name>
<proteinExistence type="inferred from homology"/>
<dbReference type="PROSITE" id="PS00086">
    <property type="entry name" value="CYTOCHROME_P450"/>
    <property type="match status" value="1"/>
</dbReference>
<dbReference type="AlphaFoldDB" id="A0A8J3KKV8"/>
<gene>
    <name evidence="3" type="ORF">Cci01nite_22430</name>
</gene>
<dbReference type="InterPro" id="IPR036396">
    <property type="entry name" value="Cyt_P450_sf"/>
</dbReference>
<evidence type="ECO:0000313" key="3">
    <source>
        <dbReference type="EMBL" id="GIF97149.1"/>
    </source>
</evidence>
<dbReference type="GO" id="GO:0005506">
    <property type="term" value="F:iron ion binding"/>
    <property type="evidence" value="ECO:0007669"/>
    <property type="project" value="InterPro"/>
</dbReference>
<accession>A0A8J3KKV8</accession>
<protein>
    <submittedName>
        <fullName evidence="3">Cytochrome P450</fullName>
    </submittedName>
</protein>
<comment type="caution">
    <text evidence="3">The sequence shown here is derived from an EMBL/GenBank/DDBJ whole genome shotgun (WGS) entry which is preliminary data.</text>
</comment>
<evidence type="ECO:0000313" key="4">
    <source>
        <dbReference type="Proteomes" id="UP000659904"/>
    </source>
</evidence>
<dbReference type="Proteomes" id="UP000659904">
    <property type="component" value="Unassembled WGS sequence"/>
</dbReference>
<dbReference type="InterPro" id="IPR002397">
    <property type="entry name" value="Cyt_P450_B"/>
</dbReference>
<keyword evidence="2" id="KW-0408">Iron</keyword>
<dbReference type="RefSeq" id="WP_120314998.1">
    <property type="nucleotide sequence ID" value="NZ_BONH01000007.1"/>
</dbReference>
<dbReference type="Gene3D" id="1.10.630.10">
    <property type="entry name" value="Cytochrome P450"/>
    <property type="match status" value="1"/>
</dbReference>
<keyword evidence="4" id="KW-1185">Reference proteome</keyword>
<keyword evidence="2" id="KW-0349">Heme</keyword>
<dbReference type="GO" id="GO:0004497">
    <property type="term" value="F:monooxygenase activity"/>
    <property type="evidence" value="ECO:0007669"/>
    <property type="project" value="UniProtKB-KW"/>
</dbReference>
<dbReference type="InterPro" id="IPR017972">
    <property type="entry name" value="Cyt_P450_CS"/>
</dbReference>
<reference evidence="3 4" key="1">
    <citation type="submission" date="2021-01" db="EMBL/GenBank/DDBJ databases">
        <title>Whole genome shotgun sequence of Catellatospora citrea NBRC 14495.</title>
        <authorList>
            <person name="Komaki H."/>
            <person name="Tamura T."/>
        </authorList>
    </citation>
    <scope>NUCLEOTIDE SEQUENCE [LARGE SCALE GENOMIC DNA]</scope>
    <source>
        <strain evidence="3 4">NBRC 14495</strain>
    </source>
</reference>
<dbReference type="Pfam" id="PF00067">
    <property type="entry name" value="p450"/>
    <property type="match status" value="1"/>
</dbReference>
<keyword evidence="2" id="KW-0479">Metal-binding</keyword>
<evidence type="ECO:0000256" key="1">
    <source>
        <dbReference type="ARBA" id="ARBA00010617"/>
    </source>
</evidence>
<dbReference type="PRINTS" id="PR00385">
    <property type="entry name" value="P450"/>
</dbReference>
<comment type="similarity">
    <text evidence="1 2">Belongs to the cytochrome P450 family.</text>
</comment>
<dbReference type="SUPFAM" id="SSF48264">
    <property type="entry name" value="Cytochrome P450"/>
    <property type="match status" value="1"/>
</dbReference>
<organism evidence="3 4">
    <name type="scientific">Catellatospora citrea</name>
    <dbReference type="NCBI Taxonomy" id="53366"/>
    <lineage>
        <taxon>Bacteria</taxon>
        <taxon>Bacillati</taxon>
        <taxon>Actinomycetota</taxon>
        <taxon>Actinomycetes</taxon>
        <taxon>Micromonosporales</taxon>
        <taxon>Micromonosporaceae</taxon>
        <taxon>Catellatospora</taxon>
    </lineage>
</organism>
<dbReference type="GO" id="GO:0016705">
    <property type="term" value="F:oxidoreductase activity, acting on paired donors, with incorporation or reduction of molecular oxygen"/>
    <property type="evidence" value="ECO:0007669"/>
    <property type="project" value="InterPro"/>
</dbReference>
<keyword evidence="2" id="KW-0503">Monooxygenase</keyword>
<dbReference type="PANTHER" id="PTHR46696">
    <property type="entry name" value="P450, PUTATIVE (EUROFUNG)-RELATED"/>
    <property type="match status" value="1"/>
</dbReference>
<dbReference type="EMBL" id="BONH01000007">
    <property type="protein sequence ID" value="GIF97149.1"/>
    <property type="molecule type" value="Genomic_DNA"/>
</dbReference>
<evidence type="ECO:0000256" key="2">
    <source>
        <dbReference type="RuleBase" id="RU000461"/>
    </source>
</evidence>
<dbReference type="GO" id="GO:0020037">
    <property type="term" value="F:heme binding"/>
    <property type="evidence" value="ECO:0007669"/>
    <property type="project" value="InterPro"/>
</dbReference>
<dbReference type="PRINTS" id="PR00359">
    <property type="entry name" value="BP450"/>
</dbReference>
<keyword evidence="2" id="KW-0560">Oxidoreductase</keyword>
<dbReference type="InterPro" id="IPR001128">
    <property type="entry name" value="Cyt_P450"/>
</dbReference>
<sequence length="390" mass="41782">MIPAAESAFAQRSSSPAALGRNLAAIGQREPIVFDELMNAPLVLRHRDVSAALRDTATFSTRFYGMGPMSAAMIALDGPPHHGLRRVHNRFFSAAASAKYAQAVVPIARRTFAPLAAKAEVELVEESIARYPMEVFLALLGVPDELGDQGLAWVRAIITWLGSPMDESVADAGLHAYAQLSDYTSTLVQQERRDRGDNMLGEIIRAFEAEDAYSVESVTTAVVSLLLGGFETTIQMMSATVSSLLLNPDALARVRADAGLAEAAIDEAFRWANPTAGLYRLVMRDVEVAGTALAAGSMVYLCIAGAHFDPEVYPDPDAFRLDRRGTHLGFGLGPHYCVGAPLARIEVTAALTALLDACPGLRLDPDAQPSFHYGARGFVQHGTEALSVLT</sequence>
<dbReference type="PANTHER" id="PTHR46696:SF6">
    <property type="entry name" value="P450, PUTATIVE (EUROFUNG)-RELATED"/>
    <property type="match status" value="1"/>
</dbReference>